<dbReference type="AlphaFoldDB" id="A0AAE2BK25"/>
<feature type="compositionally biased region" description="Basic and acidic residues" evidence="1">
    <location>
        <begin position="73"/>
        <end position="102"/>
    </location>
</feature>
<dbReference type="PANTHER" id="PTHR33223">
    <property type="entry name" value="CCHC-TYPE DOMAIN-CONTAINING PROTEIN"/>
    <property type="match status" value="1"/>
</dbReference>
<dbReference type="Proteomes" id="UP001289374">
    <property type="component" value="Unassembled WGS sequence"/>
</dbReference>
<name>A0AAE2BK25_9LAMI</name>
<dbReference type="EMBL" id="JACGWL010000014">
    <property type="protein sequence ID" value="KAK4388307.1"/>
    <property type="molecule type" value="Genomic_DNA"/>
</dbReference>
<reference evidence="2" key="1">
    <citation type="submission" date="2020-06" db="EMBL/GenBank/DDBJ databases">
        <authorList>
            <person name="Li T."/>
            <person name="Hu X."/>
            <person name="Zhang T."/>
            <person name="Song X."/>
            <person name="Zhang H."/>
            <person name="Dai N."/>
            <person name="Sheng W."/>
            <person name="Hou X."/>
            <person name="Wei L."/>
        </authorList>
    </citation>
    <scope>NUCLEOTIDE SEQUENCE</scope>
    <source>
        <strain evidence="2">K16</strain>
        <tissue evidence="2">Leaf</tissue>
    </source>
</reference>
<protein>
    <recommendedName>
        <fullName evidence="4">Retrotransposon gag domain-containing protein</fullName>
    </recommendedName>
</protein>
<sequence>MLQKDNEPLKEYLQRFNAAGLEVPSTTQEVKASVFSQGLFDGDFFKFLVKKSASMFDALLVRATKYINIEDAQAAKKESRREKRKEMKEETPSKKPRTDFRDKKTPLLESKRYILHLTIPITQALMTVKGICRLARPKSWKDGPQHPKSNKFCHFHNNYGHTTEEYQHLKNEIERLIKDGYLQEYGDSGCRHRPAEKGGPSPSTSNLGATTLRPQQIWATTSPLPSPRAVLGDSDTVSKFPVWAASPSPRRRPVRWWCGLVGWGRGRRPRSGGGRQ</sequence>
<accession>A0AAE2BK25</accession>
<feature type="region of interest" description="Disordered" evidence="1">
    <location>
        <begin position="188"/>
        <end position="209"/>
    </location>
</feature>
<evidence type="ECO:0000313" key="3">
    <source>
        <dbReference type="Proteomes" id="UP001289374"/>
    </source>
</evidence>
<gene>
    <name evidence="2" type="ORF">Sango_2437300</name>
</gene>
<feature type="region of interest" description="Disordered" evidence="1">
    <location>
        <begin position="72"/>
        <end position="102"/>
    </location>
</feature>
<reference evidence="2" key="2">
    <citation type="journal article" date="2024" name="Plant">
        <title>Genomic evolution and insights into agronomic trait innovations of Sesamum species.</title>
        <authorList>
            <person name="Miao H."/>
            <person name="Wang L."/>
            <person name="Qu L."/>
            <person name="Liu H."/>
            <person name="Sun Y."/>
            <person name="Le M."/>
            <person name="Wang Q."/>
            <person name="Wei S."/>
            <person name="Zheng Y."/>
            <person name="Lin W."/>
            <person name="Duan Y."/>
            <person name="Cao H."/>
            <person name="Xiong S."/>
            <person name="Wang X."/>
            <person name="Wei L."/>
            <person name="Li C."/>
            <person name="Ma Q."/>
            <person name="Ju M."/>
            <person name="Zhao R."/>
            <person name="Li G."/>
            <person name="Mu C."/>
            <person name="Tian Q."/>
            <person name="Mei H."/>
            <person name="Zhang T."/>
            <person name="Gao T."/>
            <person name="Zhang H."/>
        </authorList>
    </citation>
    <scope>NUCLEOTIDE SEQUENCE</scope>
    <source>
        <strain evidence="2">K16</strain>
    </source>
</reference>
<evidence type="ECO:0008006" key="4">
    <source>
        <dbReference type="Google" id="ProtNLM"/>
    </source>
</evidence>
<proteinExistence type="predicted"/>
<keyword evidence="3" id="KW-1185">Reference proteome</keyword>
<dbReference type="PANTHER" id="PTHR33223:SF10">
    <property type="entry name" value="AMINOTRANSFERASE-LIKE PLANT MOBILE DOMAIN-CONTAINING PROTEIN"/>
    <property type="match status" value="1"/>
</dbReference>
<evidence type="ECO:0000313" key="2">
    <source>
        <dbReference type="EMBL" id="KAK4388307.1"/>
    </source>
</evidence>
<evidence type="ECO:0000256" key="1">
    <source>
        <dbReference type="SAM" id="MobiDB-lite"/>
    </source>
</evidence>
<organism evidence="2 3">
    <name type="scientific">Sesamum angolense</name>
    <dbReference type="NCBI Taxonomy" id="2727404"/>
    <lineage>
        <taxon>Eukaryota</taxon>
        <taxon>Viridiplantae</taxon>
        <taxon>Streptophyta</taxon>
        <taxon>Embryophyta</taxon>
        <taxon>Tracheophyta</taxon>
        <taxon>Spermatophyta</taxon>
        <taxon>Magnoliopsida</taxon>
        <taxon>eudicotyledons</taxon>
        <taxon>Gunneridae</taxon>
        <taxon>Pentapetalae</taxon>
        <taxon>asterids</taxon>
        <taxon>lamiids</taxon>
        <taxon>Lamiales</taxon>
        <taxon>Pedaliaceae</taxon>
        <taxon>Sesamum</taxon>
    </lineage>
</organism>
<comment type="caution">
    <text evidence="2">The sequence shown here is derived from an EMBL/GenBank/DDBJ whole genome shotgun (WGS) entry which is preliminary data.</text>
</comment>